<sequence>MMKKNEEMIQMLEKNNKKIMETVVAKPYLQDYTNPKYKSSNTNSNDTCKHVMKFVKTLGFDRLDDDLKLKEFSKSLIEKAYNWNMCRMYREKFFSTKSLMNYIQCFRERVLDIHDAHYENELVKVC</sequence>
<proteinExistence type="predicted"/>
<evidence type="ECO:0008006" key="3">
    <source>
        <dbReference type="Google" id="ProtNLM"/>
    </source>
</evidence>
<evidence type="ECO:0000313" key="2">
    <source>
        <dbReference type="Proteomes" id="UP000327439"/>
    </source>
</evidence>
<gene>
    <name evidence="1" type="ORF">ES319_A13G056600v1</name>
</gene>
<dbReference type="Proteomes" id="UP000327439">
    <property type="component" value="Chromosome A13"/>
</dbReference>
<feature type="non-terminal residue" evidence="1">
    <location>
        <position position="126"/>
    </location>
</feature>
<organism evidence="1 2">
    <name type="scientific">Gossypium barbadense</name>
    <name type="common">Sea Island cotton</name>
    <name type="synonym">Hibiscus barbadensis</name>
    <dbReference type="NCBI Taxonomy" id="3634"/>
    <lineage>
        <taxon>Eukaryota</taxon>
        <taxon>Viridiplantae</taxon>
        <taxon>Streptophyta</taxon>
        <taxon>Embryophyta</taxon>
        <taxon>Tracheophyta</taxon>
        <taxon>Spermatophyta</taxon>
        <taxon>Magnoliopsida</taxon>
        <taxon>eudicotyledons</taxon>
        <taxon>Gunneridae</taxon>
        <taxon>Pentapetalae</taxon>
        <taxon>rosids</taxon>
        <taxon>malvids</taxon>
        <taxon>Malvales</taxon>
        <taxon>Malvaceae</taxon>
        <taxon>Malvoideae</taxon>
        <taxon>Gossypium</taxon>
    </lineage>
</organism>
<dbReference type="EMBL" id="CM018214">
    <property type="protein sequence ID" value="KAB2047579.1"/>
    <property type="molecule type" value="Genomic_DNA"/>
</dbReference>
<dbReference type="OrthoDB" id="1001897at2759"/>
<reference evidence="2" key="1">
    <citation type="journal article" date="2020" name="Nat. Genet.">
        <title>Genomic diversifications of five Gossypium allopolyploid species and their impact on cotton improvement.</title>
        <authorList>
            <person name="Chen Z.J."/>
            <person name="Sreedasyam A."/>
            <person name="Ando A."/>
            <person name="Song Q."/>
            <person name="De Santiago L.M."/>
            <person name="Hulse-Kemp A.M."/>
            <person name="Ding M."/>
            <person name="Ye W."/>
            <person name="Kirkbride R.C."/>
            <person name="Jenkins J."/>
            <person name="Plott C."/>
            <person name="Lovell J."/>
            <person name="Lin Y.M."/>
            <person name="Vaughn R."/>
            <person name="Liu B."/>
            <person name="Simpson S."/>
            <person name="Scheffler B.E."/>
            <person name="Wen L."/>
            <person name="Saski C.A."/>
            <person name="Grover C.E."/>
            <person name="Hu G."/>
            <person name="Conover J.L."/>
            <person name="Carlson J.W."/>
            <person name="Shu S."/>
            <person name="Boston L.B."/>
            <person name="Williams M."/>
            <person name="Peterson D.G."/>
            <person name="McGee K."/>
            <person name="Jones D.C."/>
            <person name="Wendel J.F."/>
            <person name="Stelly D.M."/>
            <person name="Grimwood J."/>
            <person name="Schmutz J."/>
        </authorList>
    </citation>
    <scope>NUCLEOTIDE SEQUENCE [LARGE SCALE GENOMIC DNA]</scope>
    <source>
        <strain evidence="2">cv. 3-79</strain>
    </source>
</reference>
<dbReference type="AlphaFoldDB" id="A0A5J5T139"/>
<keyword evidence="2" id="KW-1185">Reference proteome</keyword>
<evidence type="ECO:0000313" key="1">
    <source>
        <dbReference type="EMBL" id="KAB2047579.1"/>
    </source>
</evidence>
<name>A0A5J5T139_GOSBA</name>
<accession>A0A5J5T139</accession>
<protein>
    <recommendedName>
        <fullName evidence="3">Retrotransposon gag domain-containing protein</fullName>
    </recommendedName>
</protein>